<evidence type="ECO:0000313" key="2">
    <source>
        <dbReference type="EMBL" id="EGG24699.1"/>
    </source>
</evidence>
<gene>
    <name evidence="2" type="ORF">DFA_02943</name>
</gene>
<dbReference type="AlphaFoldDB" id="F4PG65"/>
<name>F4PG65_CACFS</name>
<dbReference type="OrthoDB" id="18759at2759"/>
<accession>F4PG65</accession>
<keyword evidence="3" id="KW-1185">Reference proteome</keyword>
<organism evidence="2 3">
    <name type="scientific">Cavenderia fasciculata</name>
    <name type="common">Slime mold</name>
    <name type="synonym">Dictyostelium fasciculatum</name>
    <dbReference type="NCBI Taxonomy" id="261658"/>
    <lineage>
        <taxon>Eukaryota</taxon>
        <taxon>Amoebozoa</taxon>
        <taxon>Evosea</taxon>
        <taxon>Eumycetozoa</taxon>
        <taxon>Dictyostelia</taxon>
        <taxon>Acytosteliales</taxon>
        <taxon>Cavenderiaceae</taxon>
        <taxon>Cavenderia</taxon>
    </lineage>
</organism>
<dbReference type="Proteomes" id="UP000007797">
    <property type="component" value="Unassembled WGS sequence"/>
</dbReference>
<protein>
    <submittedName>
        <fullName evidence="2">Uncharacterized protein</fullName>
    </submittedName>
</protein>
<reference evidence="3" key="1">
    <citation type="journal article" date="2011" name="Genome Res.">
        <title>Phylogeny-wide analysis of social amoeba genomes highlights ancient origins for complex intercellular communication.</title>
        <authorList>
            <person name="Heidel A.J."/>
            <person name="Lawal H.M."/>
            <person name="Felder M."/>
            <person name="Schilde C."/>
            <person name="Helps N.R."/>
            <person name="Tunggal B."/>
            <person name="Rivero F."/>
            <person name="John U."/>
            <person name="Schleicher M."/>
            <person name="Eichinger L."/>
            <person name="Platzer M."/>
            <person name="Noegel A.A."/>
            <person name="Schaap P."/>
            <person name="Gloeckner G."/>
        </authorList>
    </citation>
    <scope>NUCLEOTIDE SEQUENCE [LARGE SCALE GENOMIC DNA]</scope>
    <source>
        <strain evidence="3">SH3</strain>
    </source>
</reference>
<evidence type="ECO:0000313" key="3">
    <source>
        <dbReference type="Proteomes" id="UP000007797"/>
    </source>
</evidence>
<dbReference type="GeneID" id="14877143"/>
<feature type="region of interest" description="Disordered" evidence="1">
    <location>
        <begin position="27"/>
        <end position="72"/>
    </location>
</feature>
<sequence>MDQDIKKDKRSITSALNLKKARDARKNQFIIYDSDSDSDNDSDNDNTKKRTKNKAPVKKKRIVIDNNKKDFE</sequence>
<evidence type="ECO:0000256" key="1">
    <source>
        <dbReference type="SAM" id="MobiDB-lite"/>
    </source>
</evidence>
<feature type="compositionally biased region" description="Basic and acidic residues" evidence="1">
    <location>
        <begin position="62"/>
        <end position="72"/>
    </location>
</feature>
<dbReference type="RefSeq" id="XP_004362550.1">
    <property type="nucleotide sequence ID" value="XM_004362493.1"/>
</dbReference>
<dbReference type="EMBL" id="GL883006">
    <property type="protein sequence ID" value="EGG24699.1"/>
    <property type="molecule type" value="Genomic_DNA"/>
</dbReference>
<feature type="compositionally biased region" description="Basic residues" evidence="1">
    <location>
        <begin position="49"/>
        <end position="61"/>
    </location>
</feature>
<feature type="compositionally biased region" description="Acidic residues" evidence="1">
    <location>
        <begin position="34"/>
        <end position="44"/>
    </location>
</feature>
<dbReference type="KEGG" id="dfa:DFA_02943"/>
<proteinExistence type="predicted"/>